<comment type="caution">
    <text evidence="1">The sequence shown here is derived from an EMBL/GenBank/DDBJ whole genome shotgun (WGS) entry which is preliminary data.</text>
</comment>
<name>A0ABM9PHE0_9FLAO</name>
<organism evidence="1 2">
    <name type="scientific">Tenacibaculum vairaonense</name>
    <dbReference type="NCBI Taxonomy" id="3137860"/>
    <lineage>
        <taxon>Bacteria</taxon>
        <taxon>Pseudomonadati</taxon>
        <taxon>Bacteroidota</taxon>
        <taxon>Flavobacteriia</taxon>
        <taxon>Flavobacteriales</taxon>
        <taxon>Flavobacteriaceae</taxon>
        <taxon>Tenacibaculum</taxon>
    </lineage>
</organism>
<keyword evidence="2" id="KW-1185">Reference proteome</keyword>
<gene>
    <name evidence="1" type="ORF">T190115A13A_120004</name>
</gene>
<sequence length="159" mass="17986">MDFDQAKDLEITPTFKIALAHSSIEQTLFVSPSGAEVPSITDQSNFYAFENSITKDLTKIELDFEVKNPFNRRFVIDFRLLDENGGEAYDIPALEIPENAQKFEHKEVIDVVNNPNVLNTKKIEAVFSLLPSTDGSIIDINVRKVFSFKSAGTFYFKID</sequence>
<dbReference type="EMBL" id="CAXJRC010000003">
    <property type="protein sequence ID" value="CAL2105009.1"/>
    <property type="molecule type" value="Genomic_DNA"/>
</dbReference>
<dbReference type="Proteomes" id="UP001497602">
    <property type="component" value="Unassembled WGS sequence"/>
</dbReference>
<accession>A0ABM9PHE0</accession>
<evidence type="ECO:0000313" key="1">
    <source>
        <dbReference type="EMBL" id="CAL2105009.1"/>
    </source>
</evidence>
<reference evidence="1 2" key="1">
    <citation type="submission" date="2024-05" db="EMBL/GenBank/DDBJ databases">
        <authorList>
            <person name="Duchaud E."/>
        </authorList>
    </citation>
    <scope>NUCLEOTIDE SEQUENCE [LARGE SCALE GENOMIC DNA]</scope>
    <source>
        <strain evidence="1">Ena-SAMPLE-TAB-13-05-2024-13:56:06:370-140305</strain>
    </source>
</reference>
<proteinExistence type="predicted"/>
<protein>
    <submittedName>
        <fullName evidence="1">Uncharacterized protein</fullName>
    </submittedName>
</protein>
<evidence type="ECO:0000313" key="2">
    <source>
        <dbReference type="Proteomes" id="UP001497602"/>
    </source>
</evidence>